<feature type="region of interest" description="Disordered" evidence="1">
    <location>
        <begin position="56"/>
        <end position="146"/>
    </location>
</feature>
<evidence type="ECO:0000313" key="3">
    <source>
        <dbReference type="Proteomes" id="UP000085678"/>
    </source>
</evidence>
<dbReference type="GeneID" id="106166910"/>
<feature type="region of interest" description="Disordered" evidence="1">
    <location>
        <begin position="1279"/>
        <end position="1299"/>
    </location>
</feature>
<gene>
    <name evidence="4" type="primary">LOC106166910</name>
</gene>
<evidence type="ECO:0000256" key="1">
    <source>
        <dbReference type="SAM" id="MobiDB-lite"/>
    </source>
</evidence>
<dbReference type="InterPro" id="IPR052270">
    <property type="entry name" value="CACF_protein"/>
</dbReference>
<reference evidence="4" key="2">
    <citation type="submission" date="2025-08" db="UniProtKB">
        <authorList>
            <consortium name="RefSeq"/>
        </authorList>
    </citation>
    <scope>IDENTIFICATION</scope>
</reference>
<evidence type="ECO:0000259" key="2">
    <source>
        <dbReference type="Pfam" id="PF08457"/>
    </source>
</evidence>
<name>A0A1S3IS48_LINAN</name>
<feature type="domain" description="Sfi1 spindle body" evidence="2">
    <location>
        <begin position="529"/>
        <end position="738"/>
    </location>
</feature>
<dbReference type="InterPro" id="IPR013665">
    <property type="entry name" value="Sfi1_dom"/>
</dbReference>
<dbReference type="KEGG" id="lak:106166910"/>
<feature type="region of interest" description="Disordered" evidence="1">
    <location>
        <begin position="1102"/>
        <end position="1124"/>
    </location>
</feature>
<dbReference type="PANTHER" id="PTHR22028:SF4">
    <property type="entry name" value="PROTEIN SFI1 HOMOLOG"/>
    <property type="match status" value="1"/>
</dbReference>
<proteinExistence type="predicted"/>
<dbReference type="STRING" id="7574.A0A1S3IS48"/>
<organism evidence="3 4">
    <name type="scientific">Lingula anatina</name>
    <name type="common">Brachiopod</name>
    <name type="synonym">Lingula unguis</name>
    <dbReference type="NCBI Taxonomy" id="7574"/>
    <lineage>
        <taxon>Eukaryota</taxon>
        <taxon>Metazoa</taxon>
        <taxon>Spiralia</taxon>
        <taxon>Lophotrochozoa</taxon>
        <taxon>Brachiopoda</taxon>
        <taxon>Linguliformea</taxon>
        <taxon>Lingulata</taxon>
        <taxon>Lingulida</taxon>
        <taxon>Linguloidea</taxon>
        <taxon>Lingulidae</taxon>
        <taxon>Lingula</taxon>
    </lineage>
</organism>
<protein>
    <submittedName>
        <fullName evidence="4">Protein SFI1 homolog</fullName>
    </submittedName>
</protein>
<feature type="region of interest" description="Disordered" evidence="1">
    <location>
        <begin position="1016"/>
        <end position="1061"/>
    </location>
</feature>
<sequence length="1420" mass="167660">MDHLSNGSSMQDAKVKADRFAALTDAGNIRVKAKQAILQELNTQLQIKAERVRMLTRQGADSSDNPYASPGYEHHRKLPRAENMNPISLPPKVNRQSPRPRGGKRTDADSGLLVQAPPTVSQGSKIPLSTVRKRRKESKRHRPDYTWNKGGRLKEIRIRHLARKYLYIWIRKTFGRVLPSVARKHHNTQVLKHAFAEWYELWWVARKEWRLQVRAECHNRYRVWNVVFKAWTRYTVLQKVKNAKKAMAERHGNVRVLSRAWQAWRLYIRIRRTKKGLSTRARAFATENLLRSCWIRWVMAFDKRQEQKDVEVFALQIWAEKLQAQCWLKWKAAFKARQQVYFKSRVAEKHRDVRLLSRCWKGWLLHVIIRRRKKTQKDVAMMMYQNNLKQRLFRIWCKRCHAARLVAQVQERIEILGNRARARRTLEHWKFYINLRQKKKEKEQQADEHYRKHLMSSCLSALQLNVVQERLQVMRKRMADQCYNRMLLQKTWNKWIACCDQNEELKLYTVNKKAWTHYKMTLLGTSFEKWVNYNIWRQHRKAQYARADAHYINRLMPMCVFRWRQFVNLMKQKREMENDGKEFRRENLLARFFYTWMERCKQSQEVRLMERMAILHDSEMTTRRFLLKWRNATKERQVEMKKEENAHDHYQITLMSQAFETWKTFIRDSRKSYESEKKAVRYHYLKTMGVAWKGWRKYIGYERRKKTKLHRAVVFHNQKICGKVIGHWKEYCRRAAVINEEVERRAQIHDKELQRRCLIQWHRNAVEQKQNKQQEAKADKFHGHIALKKVFSAWREYANVHAYEHKKTAEKFLSAQQHLGKVKLHQILTRWYQLKNEAVIQRLKFQQAVEHHNNTLRMRTMTVWKNYTVLCQKKLLLQKQCMWLYTTRLTAKFFLRWRAQFAEAQEDHTKNNMALWQWSFVLQRKVFLAWQTYTHERQRKKARIELAMEQRRLRLIRQGCGQWLKVATELSEVRSKLAAERQAQTAYNIYQLVHKCALHWRQWTIKRKAARLKRGITSAPIPGGESSTGRNAPARPLEKHRGVPGSSRPTQSVASPLRSLNLPGEHQAGVRALESALLGPNVIRPSRPRPRRPDFLIDSLKRDGLYHPTPQKATLHTNSSHPMTEPSIQMALKGFSPAMAEDEESQLQNVQPTVLASQEPVGQPGMIPRTDKDNGKPDANNTGVSNIIAKGSRNNACSTADAGIKPQIHHQPSLPMTSSSGPKLQQRTTAHKPSDILMTPAMFMTASSDGSEQASPQRPVLPSSNLMTEASVLTPTKKGVQIPLTPSTSTPKKHSGKENGKMLLKPDDFIQSPPGAHKLSKEQELTDIRNKLQEYNDKKKKLRLLREQEGHLREWLEEQQSDGKSVEEEDEDVDQVKEELEEISKEISEFTLWLHKERNICQRLKERAKNILAELQQIIS</sequence>
<feature type="compositionally biased region" description="Polar residues" evidence="1">
    <location>
        <begin position="1111"/>
        <end position="1122"/>
    </location>
</feature>
<feature type="region of interest" description="Disordered" evidence="1">
    <location>
        <begin position="1356"/>
        <end position="1376"/>
    </location>
</feature>
<dbReference type="InParanoid" id="A0A1S3IS48"/>
<accession>A0A1S3IS48</accession>
<dbReference type="RefSeq" id="XP_013401027.2">
    <property type="nucleotide sequence ID" value="XM_013545573.2"/>
</dbReference>
<dbReference type="Pfam" id="PF08457">
    <property type="entry name" value="Sfi1"/>
    <property type="match status" value="1"/>
</dbReference>
<dbReference type="OrthoDB" id="195843at2759"/>
<evidence type="ECO:0000313" key="4">
    <source>
        <dbReference type="RefSeq" id="XP_013401027.2"/>
    </source>
</evidence>
<dbReference type="Proteomes" id="UP000085678">
    <property type="component" value="Unplaced"/>
</dbReference>
<feature type="compositionally biased region" description="Basic residues" evidence="1">
    <location>
        <begin position="131"/>
        <end position="142"/>
    </location>
</feature>
<dbReference type="PANTHER" id="PTHR22028">
    <property type="entry name" value="SFI1 SPINDLE BODY DOMAIN-CONTAINING PROTEIN-RELATED"/>
    <property type="match status" value="1"/>
</dbReference>
<feature type="region of interest" description="Disordered" evidence="1">
    <location>
        <begin position="1156"/>
        <end position="1236"/>
    </location>
</feature>
<dbReference type="GO" id="GO:0019902">
    <property type="term" value="F:phosphatase binding"/>
    <property type="evidence" value="ECO:0007669"/>
    <property type="project" value="TreeGrafter"/>
</dbReference>
<keyword evidence="3" id="KW-1185">Reference proteome</keyword>
<reference evidence="4" key="1">
    <citation type="journal article" date="2015" name="Nat. Commun.">
        <title>The Lingula genome provides insights into brachiopod evolution and the origin of phosphate biomineralization.</title>
        <authorList>
            <person name="Luo Y.J."/>
            <person name="Takeuchi T."/>
            <person name="Koyanagi R."/>
            <person name="Yamada L."/>
            <person name="Kanda M."/>
            <person name="Khalturina M."/>
            <person name="Fujie M."/>
            <person name="Yamasaki S.I."/>
            <person name="Endo K."/>
            <person name="Satoh N."/>
        </authorList>
    </citation>
    <scope>NUCLEOTIDE SEQUENCE</scope>
</reference>
<feature type="compositionally biased region" description="Polar residues" evidence="1">
    <location>
        <begin position="1214"/>
        <end position="1228"/>
    </location>
</feature>